<dbReference type="PANTHER" id="PTHR12815:SF47">
    <property type="entry name" value="TRANSLOCATION AND ASSEMBLY MODULE SUBUNIT TAMA"/>
    <property type="match status" value="1"/>
</dbReference>
<dbReference type="EMBL" id="JAUEOZ010000001">
    <property type="protein sequence ID" value="MDN2482175.1"/>
    <property type="molecule type" value="Genomic_DNA"/>
</dbReference>
<dbReference type="InterPro" id="IPR039910">
    <property type="entry name" value="D15-like"/>
</dbReference>
<dbReference type="Pfam" id="PF17243">
    <property type="entry name" value="POTRA_TamA_1"/>
    <property type="match status" value="1"/>
</dbReference>
<keyword evidence="5" id="KW-0812">Transmembrane</keyword>
<evidence type="ECO:0000256" key="4">
    <source>
        <dbReference type="ARBA" id="ARBA00022452"/>
    </source>
</evidence>
<evidence type="ECO:0000256" key="5">
    <source>
        <dbReference type="ARBA" id="ARBA00022692"/>
    </source>
</evidence>
<dbReference type="PANTHER" id="PTHR12815">
    <property type="entry name" value="SORTING AND ASSEMBLY MACHINERY SAMM50 PROTEIN FAMILY MEMBER"/>
    <property type="match status" value="1"/>
</dbReference>
<evidence type="ECO:0000256" key="9">
    <source>
        <dbReference type="ARBA" id="ARBA00033063"/>
    </source>
</evidence>
<feature type="domain" description="Bacterial surface antigen (D15)" evidence="11">
    <location>
        <begin position="268"/>
        <end position="567"/>
    </location>
</feature>
<keyword evidence="14" id="KW-1185">Reference proteome</keyword>
<evidence type="ECO:0000259" key="11">
    <source>
        <dbReference type="Pfam" id="PF01103"/>
    </source>
</evidence>
<evidence type="ECO:0000256" key="7">
    <source>
        <dbReference type="ARBA" id="ARBA00023136"/>
    </source>
</evidence>
<protein>
    <recommendedName>
        <fullName evidence="3">Translocation and assembly module subunit TamA</fullName>
    </recommendedName>
    <alternativeName>
        <fullName evidence="9">Autotransporter assembly factor TamA</fullName>
    </alternativeName>
</protein>
<sequence>MTSPRLLLSFSALLAFAQPICAASLSINGLKGEELSNLEVYLSSINKDEYSTDLRFRARIESMVTESLNALGYYNPTISTRVDEKRDELIVTIEQGEPVRITQLDIQLSGEANSDEDFKRVINSSPLKLGVKLNHGQYDALKSSIRNLALQKGYFDADYKLSRLEVAPSKNEAFVRLHFDSGIRYHFGPTTISGSQIDETRVKSLQPYEESKPYLASQVGEFNQNLSNTDWFSSVFVEPDLTQLGKGRDLPMKVSLAPQSRNQLETGLGYSTDVGVRGSVKWKKPWVNSRGHSFDSSVSLSVPEQTVTAGYNIPLQDVLHDYYRIQFGMKILDNRDTESVETNLAVERHWLLDGGWHRTAYVRYLYERFTQGLQDDTSQFLLPGVTYTRTRSRGGAMPTWGDKQSITIEYGDPAALSETRVVRLLAGTTFIRSAGKNHRGIFRLDGGANFPDDFESLPPSLRFFAGGDNSIRGYGYESVSPTDESGALTGAKYVVTSTLEYQYRVTGNWWGAVFYDIGDAFNDSPQWRDGAGVGVRWASPVGPIRFDFAWGLDDSAKDDFRIHFSLGPEL</sequence>
<comment type="subunit">
    <text evidence="10">Interacts with TamB to form the translocation and assembly module (TAM).</text>
</comment>
<proteinExistence type="inferred from homology"/>
<dbReference type="InterPro" id="IPR000184">
    <property type="entry name" value="Bac_surfAg_D15"/>
</dbReference>
<gene>
    <name evidence="13" type="ORF">QWJ08_12410</name>
</gene>
<organism evidence="13 14">
    <name type="scientific">Vibrio agarivorans</name>
    <dbReference type="NCBI Taxonomy" id="153622"/>
    <lineage>
        <taxon>Bacteria</taxon>
        <taxon>Pseudomonadati</taxon>
        <taxon>Pseudomonadota</taxon>
        <taxon>Gammaproteobacteria</taxon>
        <taxon>Vibrionales</taxon>
        <taxon>Vibrionaceae</taxon>
        <taxon>Vibrio</taxon>
    </lineage>
</organism>
<evidence type="ECO:0000256" key="1">
    <source>
        <dbReference type="ARBA" id="ARBA00004442"/>
    </source>
</evidence>
<evidence type="ECO:0000313" key="13">
    <source>
        <dbReference type="EMBL" id="MDN2482175.1"/>
    </source>
</evidence>
<reference evidence="13" key="1">
    <citation type="submission" date="2024-05" db="EMBL/GenBank/DDBJ databases">
        <title>Genome Sequences of Four Agar- Degrading Marine Bacteria.</title>
        <authorList>
            <person name="Phillips E.K."/>
            <person name="Shaffer J.C."/>
            <person name="Henson M.W."/>
            <person name="Temperton B."/>
            <person name="Thrash C.J."/>
            <person name="Martin M.O."/>
        </authorList>
    </citation>
    <scope>NUCLEOTIDE SEQUENCE</scope>
    <source>
        <strain evidence="13">EKP203</strain>
    </source>
</reference>
<keyword evidence="7" id="KW-0472">Membrane</keyword>
<dbReference type="InterPro" id="IPR035243">
    <property type="entry name" value="TamA_POTRA_Dom_1"/>
</dbReference>
<evidence type="ECO:0000256" key="3">
    <source>
        <dbReference type="ARBA" id="ARBA00015419"/>
    </source>
</evidence>
<dbReference type="Gene3D" id="3.10.20.310">
    <property type="entry name" value="membrane protein fhac"/>
    <property type="match status" value="3"/>
</dbReference>
<dbReference type="Gene3D" id="2.40.160.50">
    <property type="entry name" value="membrane protein fhac: a member of the omp85/tpsb transporter family"/>
    <property type="match status" value="1"/>
</dbReference>
<evidence type="ECO:0000256" key="8">
    <source>
        <dbReference type="ARBA" id="ARBA00023237"/>
    </source>
</evidence>
<comment type="subcellular location">
    <subcellularLocation>
        <location evidence="1">Cell outer membrane</location>
    </subcellularLocation>
</comment>
<dbReference type="Pfam" id="PF01103">
    <property type="entry name" value="Omp85"/>
    <property type="match status" value="1"/>
</dbReference>
<keyword evidence="6" id="KW-0732">Signal</keyword>
<evidence type="ECO:0000256" key="2">
    <source>
        <dbReference type="ARBA" id="ARBA00010248"/>
    </source>
</evidence>
<dbReference type="Proteomes" id="UP001169719">
    <property type="component" value="Unassembled WGS sequence"/>
</dbReference>
<name>A0ABT7Y2E3_9VIBR</name>
<comment type="similarity">
    <text evidence="2">Belongs to the TamA family.</text>
</comment>
<keyword evidence="4" id="KW-1134">Transmembrane beta strand</keyword>
<evidence type="ECO:0000313" key="14">
    <source>
        <dbReference type="Proteomes" id="UP001169719"/>
    </source>
</evidence>
<dbReference type="RefSeq" id="WP_289962209.1">
    <property type="nucleotide sequence ID" value="NZ_JAUEOZ010000001.1"/>
</dbReference>
<evidence type="ECO:0000256" key="10">
    <source>
        <dbReference type="ARBA" id="ARBA00093548"/>
    </source>
</evidence>
<evidence type="ECO:0000256" key="6">
    <source>
        <dbReference type="ARBA" id="ARBA00022729"/>
    </source>
</evidence>
<keyword evidence="8" id="KW-0998">Cell outer membrane</keyword>
<accession>A0ABT7Y2E3</accession>
<comment type="caution">
    <text evidence="13">The sequence shown here is derived from an EMBL/GenBank/DDBJ whole genome shotgun (WGS) entry which is preliminary data.</text>
</comment>
<evidence type="ECO:0000259" key="12">
    <source>
        <dbReference type="Pfam" id="PF17243"/>
    </source>
</evidence>
<feature type="domain" description="TamA POTRA" evidence="12">
    <location>
        <begin position="24"/>
        <end position="94"/>
    </location>
</feature>